<dbReference type="PANTHER" id="PTHR42759:SF5">
    <property type="entry name" value="METHANOL DEHYDROGENASE REGULATOR"/>
    <property type="match status" value="1"/>
</dbReference>
<dbReference type="InterPro" id="IPR011703">
    <property type="entry name" value="ATPase_AAA-3"/>
</dbReference>
<organism evidence="7">
    <name type="scientific">Caldilineaceae bacterium SB0675_bin_29</name>
    <dbReference type="NCBI Taxonomy" id="2605266"/>
    <lineage>
        <taxon>Bacteria</taxon>
        <taxon>Bacillati</taxon>
        <taxon>Chloroflexota</taxon>
        <taxon>Caldilineae</taxon>
        <taxon>Caldilineales</taxon>
        <taxon>Caldilineaceae</taxon>
    </lineage>
</organism>
<dbReference type="Gene3D" id="1.10.8.80">
    <property type="entry name" value="Magnesium chelatase subunit I, C-Terminal domain"/>
    <property type="match status" value="1"/>
</dbReference>
<dbReference type="InterPro" id="IPR027417">
    <property type="entry name" value="P-loop_NTPase"/>
</dbReference>
<evidence type="ECO:0000256" key="4">
    <source>
        <dbReference type="SAM" id="MobiDB-lite"/>
    </source>
</evidence>
<sequence>MSDIAYVQDLAQRLRENVSQVIVGKDEIVDQLLVALFCEGHVLLEDVPGIGKTMLAKTLAASLGISFQRIQFTPDLLPSDIVGVSVYNRKTDDFEYRPGPVLAGIVLADEINRAGPRTQSALLEAMEERHVTVDGVSHALPYPFFLMATQNPVELAGTFPLPEAQMDRFLIQLALGYPEREEERLILHRFRADNPLERVMAIVEADDIRQAVKVCRDVFVHPVLEDYLLDIVQATREDSALDLGVSPRGSLAFYRTVQALAAIQGRTYVTPDDIQQLAPPVLRHRLIPGPDTRLHGRSVASVLEGIIQSVIVPVEENWQEGHGITEPPDPMGTFGEDLEQELEAAVSPEATVNGPPADERSSVSG</sequence>
<dbReference type="SUPFAM" id="SSF52540">
    <property type="entry name" value="P-loop containing nucleoside triphosphate hydrolases"/>
    <property type="match status" value="1"/>
</dbReference>
<feature type="region of interest" description="Disordered" evidence="4">
    <location>
        <begin position="320"/>
        <end position="365"/>
    </location>
</feature>
<evidence type="ECO:0000313" key="7">
    <source>
        <dbReference type="EMBL" id="MYH63149.1"/>
    </source>
</evidence>
<dbReference type="Pfam" id="PF17863">
    <property type="entry name" value="AAA_lid_2"/>
    <property type="match status" value="1"/>
</dbReference>
<dbReference type="AlphaFoldDB" id="A0A6B1G2K0"/>
<comment type="similarity">
    <text evidence="3">Belongs to the MoxR family.</text>
</comment>
<evidence type="ECO:0000256" key="3">
    <source>
        <dbReference type="ARBA" id="ARBA00061607"/>
    </source>
</evidence>
<feature type="domain" description="ChlI/MoxR AAA lid" evidence="6">
    <location>
        <begin position="233"/>
        <end position="291"/>
    </location>
</feature>
<accession>A0A6B1G2K0</accession>
<dbReference type="PANTHER" id="PTHR42759">
    <property type="entry name" value="MOXR FAMILY PROTEIN"/>
    <property type="match status" value="1"/>
</dbReference>
<dbReference type="PIRSF" id="PIRSF002849">
    <property type="entry name" value="AAA_ATPase_chaperone_MoxR_prd"/>
    <property type="match status" value="1"/>
</dbReference>
<evidence type="ECO:0000256" key="2">
    <source>
        <dbReference type="ARBA" id="ARBA00022840"/>
    </source>
</evidence>
<feature type="domain" description="ATPase AAA-3" evidence="5">
    <location>
        <begin position="41"/>
        <end position="171"/>
    </location>
</feature>
<dbReference type="InterPro" id="IPR041628">
    <property type="entry name" value="ChlI/MoxR_AAA_lid"/>
</dbReference>
<gene>
    <name evidence="7" type="ORF">F4148_15785</name>
</gene>
<dbReference type="EMBL" id="VYDA01000555">
    <property type="protein sequence ID" value="MYH63149.1"/>
    <property type="molecule type" value="Genomic_DNA"/>
</dbReference>
<dbReference type="InterPro" id="IPR050764">
    <property type="entry name" value="CbbQ/NirQ/NorQ/GpvN"/>
</dbReference>
<evidence type="ECO:0000256" key="1">
    <source>
        <dbReference type="ARBA" id="ARBA00022741"/>
    </source>
</evidence>
<evidence type="ECO:0000259" key="6">
    <source>
        <dbReference type="Pfam" id="PF17863"/>
    </source>
</evidence>
<dbReference type="Pfam" id="PF07726">
    <property type="entry name" value="AAA_3"/>
    <property type="match status" value="1"/>
</dbReference>
<dbReference type="FunFam" id="3.40.50.300:FF:000640">
    <property type="entry name" value="MoxR family ATPase"/>
    <property type="match status" value="1"/>
</dbReference>
<evidence type="ECO:0000259" key="5">
    <source>
        <dbReference type="Pfam" id="PF07726"/>
    </source>
</evidence>
<dbReference type="Gene3D" id="3.40.50.300">
    <property type="entry name" value="P-loop containing nucleotide triphosphate hydrolases"/>
    <property type="match status" value="1"/>
</dbReference>
<keyword evidence="1" id="KW-0547">Nucleotide-binding</keyword>
<reference evidence="7" key="1">
    <citation type="submission" date="2019-09" db="EMBL/GenBank/DDBJ databases">
        <title>Characterisation of the sponge microbiome using genome-centric metagenomics.</title>
        <authorList>
            <person name="Engelberts J.P."/>
            <person name="Robbins S.J."/>
            <person name="De Goeij J.M."/>
            <person name="Aranda M."/>
            <person name="Bell S.C."/>
            <person name="Webster N.S."/>
        </authorList>
    </citation>
    <scope>NUCLEOTIDE SEQUENCE</scope>
    <source>
        <strain evidence="7">SB0675_bin_29</strain>
    </source>
</reference>
<proteinExistence type="inferred from homology"/>
<dbReference type="CDD" id="cd00009">
    <property type="entry name" value="AAA"/>
    <property type="match status" value="1"/>
</dbReference>
<keyword evidence="2" id="KW-0067">ATP-binding</keyword>
<dbReference type="GO" id="GO:0005524">
    <property type="term" value="F:ATP binding"/>
    <property type="evidence" value="ECO:0007669"/>
    <property type="project" value="UniProtKB-KW"/>
</dbReference>
<protein>
    <submittedName>
        <fullName evidence="7">MoxR family ATPase</fullName>
    </submittedName>
</protein>
<comment type="caution">
    <text evidence="7">The sequence shown here is derived from an EMBL/GenBank/DDBJ whole genome shotgun (WGS) entry which is preliminary data.</text>
</comment>
<name>A0A6B1G2K0_9CHLR</name>
<dbReference type="GO" id="GO:0016887">
    <property type="term" value="F:ATP hydrolysis activity"/>
    <property type="evidence" value="ECO:0007669"/>
    <property type="project" value="InterPro"/>
</dbReference>